<keyword evidence="1" id="KW-0472">Membrane</keyword>
<feature type="transmembrane region" description="Helical" evidence="1">
    <location>
        <begin position="21"/>
        <end position="42"/>
    </location>
</feature>
<protein>
    <submittedName>
        <fullName evidence="2">Uncharacterized protein</fullName>
    </submittedName>
</protein>
<evidence type="ECO:0000313" key="2">
    <source>
        <dbReference type="EMBL" id="EPA04677.1"/>
    </source>
</evidence>
<comment type="caution">
    <text evidence="2">The sequence shown here is derived from an EMBL/GenBank/DDBJ whole genome shotgun (WGS) entry which is preliminary data.</text>
</comment>
<keyword evidence="3" id="KW-1185">Reference proteome</keyword>
<dbReference type="AlphaFoldDB" id="S2EIX2"/>
<accession>S2EIX2</accession>
<reference evidence="2 3" key="1">
    <citation type="journal article" date="2012" name="J. Bacteriol.">
        <title>Genome Sequence of "Candidatus Nitrosoarchaeum limnia" BG20, a Low-Salinity Ammonia-Oxidizing Archaeon from the San Francisco Bay Estuary.</title>
        <authorList>
            <person name="Mosier A.C."/>
            <person name="Allen E.E."/>
            <person name="Kim M."/>
            <person name="Ferriera S."/>
            <person name="Francis C.A."/>
        </authorList>
    </citation>
    <scope>NUCLEOTIDE SEQUENCE [LARGE SCALE GENOMIC DNA]</scope>
    <source>
        <strain evidence="2 3">BG20</strain>
    </source>
</reference>
<keyword evidence="1" id="KW-1133">Transmembrane helix</keyword>
<sequence>MTNNADSELFKIMTFVRRYPIPFFAGIGLLIGSIFIGVLTMLKPVIGFGL</sequence>
<dbReference type="Proteomes" id="UP000014065">
    <property type="component" value="Unassembled WGS sequence"/>
</dbReference>
<name>S2EIX2_9ARCH</name>
<evidence type="ECO:0000256" key="1">
    <source>
        <dbReference type="SAM" id="Phobius"/>
    </source>
</evidence>
<gene>
    <name evidence="2" type="ORF">BG20_I1683</name>
</gene>
<dbReference type="EMBL" id="AHJG01000273">
    <property type="protein sequence ID" value="EPA04677.1"/>
    <property type="molecule type" value="Genomic_DNA"/>
</dbReference>
<keyword evidence="1" id="KW-0812">Transmembrane</keyword>
<proteinExistence type="predicted"/>
<evidence type="ECO:0000313" key="3">
    <source>
        <dbReference type="Proteomes" id="UP000014065"/>
    </source>
</evidence>
<organism evidence="2 3">
    <name type="scientific">Candidatus Nitrosarchaeum limnium BG20</name>
    <dbReference type="NCBI Taxonomy" id="859192"/>
    <lineage>
        <taxon>Archaea</taxon>
        <taxon>Nitrososphaerota</taxon>
        <taxon>Nitrososphaeria</taxon>
        <taxon>Nitrosopumilales</taxon>
        <taxon>Nitrosopumilaceae</taxon>
        <taxon>Nitrosarchaeum</taxon>
    </lineage>
</organism>